<dbReference type="InterPro" id="IPR051943">
    <property type="entry name" value="TRAFAC_Dynamin-like_GTPase"/>
</dbReference>
<sequence length="670" mass="77734">MKHLEAIVKEYKEQFLQEELFDESISGEIKRIQKALLNEKFLPSVQLKNLFNKLLRRSKYPMEVAIAGQFSSGKSTFLNALLSKDILPTGITPVTSKVNFINYGEEYKLKVSYNNGANEYHALETIAQFTDQRKAVEDIKYLTLYVPMDILKDITFVDTPGLNSQSLSDTQVTKKILRDVDGIIWLTLLDNAGKESEAEVLQEYLENFKDKSLCVLNQKDKFSPEQVETTLSYIKENFSTFFSEVIPISAKQALDSRVNQKDVLINTALYSLQKAFKESSNINIDAKELTFFHDDFAKFSKEVESIKKQDNSNNKKLMESSNITEVLNFIQNTIRPQAKAAKAYAIKKDLSSICDILIKEYETILGVYESLVEILVKKESEILEAFDSVYAKHSKSLILTFEQIESIMQTIADTIYENIKTKDASYYTQEKNLFRQNVIKTHTYETLHVESEAIMQKLFYENQSLDKQVKAAILHLKNIQLQSSEDFRDVFRILKHAVQSWQEPYELIKKNREIASDLEFANTRQFVAKVYENIILSYHRAILGNIRALHKKFAFFNGALSYSYHQIAEDSIFCVKEMIDKQIEIFEKNPTKHTLNIPNPDDILEIVKKNFGFEKIELFLTSRRNYLFKTVQTSKTQFSQINNEQINYVISKKRVFMDKIEDIREIQKSF</sequence>
<gene>
    <name evidence="2" type="ORF">HUE88_09605</name>
</gene>
<dbReference type="Gene3D" id="3.40.50.300">
    <property type="entry name" value="P-loop containing nucleotide triphosphate hydrolases"/>
    <property type="match status" value="1"/>
</dbReference>
<evidence type="ECO:0000313" key="2">
    <source>
        <dbReference type="EMBL" id="QOY51374.1"/>
    </source>
</evidence>
<dbReference type="Pfam" id="PF00350">
    <property type="entry name" value="Dynamin_N"/>
    <property type="match status" value="1"/>
</dbReference>
<dbReference type="EMBL" id="CP054492">
    <property type="protein sequence ID" value="QOY51374.1"/>
    <property type="molecule type" value="Genomic_DNA"/>
</dbReference>
<dbReference type="KEGG" id="sbal:HUE88_09605"/>
<dbReference type="AlphaFoldDB" id="A0A7S7RMB0"/>
<reference evidence="2 3" key="1">
    <citation type="submission" date="2020-05" db="EMBL/GenBank/DDBJ databases">
        <title>Sulfurimonas marisnigri, sp. nov., and Sulfurimonas baltica, sp. nov., manganese oxide reducing chemolithoautotrophs of the class Epsilonproteobacteria isolated from the pelagic redoxclines of the Black and Baltic Seas and emended description of the genus Sulfurimonas.</title>
        <authorList>
            <person name="Henkel J.V."/>
            <person name="Laudan C."/>
            <person name="Werner J."/>
            <person name="Neu T."/>
            <person name="Plewe S."/>
            <person name="Sproer C."/>
            <person name="Bunk B."/>
            <person name="Schulz-Vogt H.N."/>
        </authorList>
    </citation>
    <scope>NUCLEOTIDE SEQUENCE [LARGE SCALE GENOMIC DNA]</scope>
    <source>
        <strain evidence="2 3">GD2</strain>
    </source>
</reference>
<dbReference type="Proteomes" id="UP000593994">
    <property type="component" value="Chromosome"/>
</dbReference>
<feature type="domain" description="Dynamin N-terminal" evidence="1">
    <location>
        <begin position="64"/>
        <end position="218"/>
    </location>
</feature>
<organism evidence="2 3">
    <name type="scientific">Candidatus Sulfurimonas baltica</name>
    <dbReference type="NCBI Taxonomy" id="2740404"/>
    <lineage>
        <taxon>Bacteria</taxon>
        <taxon>Pseudomonadati</taxon>
        <taxon>Campylobacterota</taxon>
        <taxon>Epsilonproteobacteria</taxon>
        <taxon>Campylobacterales</taxon>
        <taxon>Sulfurimonadaceae</taxon>
        <taxon>Sulfurimonas</taxon>
    </lineage>
</organism>
<dbReference type="CDD" id="cd09912">
    <property type="entry name" value="DLP_2"/>
    <property type="match status" value="1"/>
</dbReference>
<dbReference type="InterPro" id="IPR027417">
    <property type="entry name" value="P-loop_NTPase"/>
</dbReference>
<dbReference type="InterPro" id="IPR045063">
    <property type="entry name" value="Dynamin_N"/>
</dbReference>
<accession>A0A7S7RMB0</accession>
<dbReference type="RefSeq" id="WP_194368490.1">
    <property type="nucleotide sequence ID" value="NZ_CP054492.1"/>
</dbReference>
<dbReference type="SUPFAM" id="SSF52540">
    <property type="entry name" value="P-loop containing nucleoside triphosphate hydrolases"/>
    <property type="match status" value="1"/>
</dbReference>
<keyword evidence="3" id="KW-1185">Reference proteome</keyword>
<dbReference type="PANTHER" id="PTHR43681:SF1">
    <property type="entry name" value="SARCALUMENIN"/>
    <property type="match status" value="1"/>
</dbReference>
<evidence type="ECO:0000313" key="3">
    <source>
        <dbReference type="Proteomes" id="UP000593994"/>
    </source>
</evidence>
<protein>
    <submittedName>
        <fullName evidence="2">Dynamin family protein</fullName>
    </submittedName>
</protein>
<proteinExistence type="predicted"/>
<name>A0A7S7RMB0_9BACT</name>
<evidence type="ECO:0000259" key="1">
    <source>
        <dbReference type="Pfam" id="PF00350"/>
    </source>
</evidence>
<dbReference type="PANTHER" id="PTHR43681">
    <property type="entry name" value="TRANSMEMBRANE GTPASE FZO"/>
    <property type="match status" value="1"/>
</dbReference>